<feature type="binding site" evidence="10">
    <location>
        <position position="58"/>
    </location>
    <ligand>
        <name>L-cysteinyl-5'-AMP</name>
        <dbReference type="ChEBI" id="CHEBI:144924"/>
    </ligand>
</feature>
<dbReference type="InterPro" id="IPR017812">
    <property type="entry name" value="Mycothiol_ligase_MshC"/>
</dbReference>
<evidence type="ECO:0000256" key="3">
    <source>
        <dbReference type="ARBA" id="ARBA00011245"/>
    </source>
</evidence>
<feature type="binding site" evidence="10">
    <location>
        <begin position="259"/>
        <end position="261"/>
    </location>
    <ligand>
        <name>L-cysteinyl-5'-AMP</name>
        <dbReference type="ChEBI" id="CHEBI:144924"/>
    </ligand>
</feature>
<dbReference type="GO" id="GO:0035446">
    <property type="term" value="F:cysteine-glucosaminylinositol ligase activity"/>
    <property type="evidence" value="ECO:0007669"/>
    <property type="project" value="UniProtKB-UniRule"/>
</dbReference>
<reference evidence="12 13" key="1">
    <citation type="submission" date="2019-06" db="EMBL/GenBank/DDBJ databases">
        <title>Sequencing the genomes of 1000 actinobacteria strains.</title>
        <authorList>
            <person name="Klenk H.-P."/>
        </authorList>
    </citation>
    <scope>NUCLEOTIDE SEQUENCE [LARGE SCALE GENOMIC DNA]</scope>
    <source>
        <strain evidence="12 13">DSM 26477</strain>
    </source>
</reference>
<dbReference type="NCBIfam" id="TIGR03447">
    <property type="entry name" value="mycothiol_MshC"/>
    <property type="match status" value="1"/>
</dbReference>
<dbReference type="InterPro" id="IPR014729">
    <property type="entry name" value="Rossmann-like_a/b/a_fold"/>
</dbReference>
<dbReference type="Pfam" id="PF01406">
    <property type="entry name" value="tRNA-synt_1e"/>
    <property type="match status" value="1"/>
</dbReference>
<dbReference type="GO" id="GO:0005829">
    <property type="term" value="C:cytosol"/>
    <property type="evidence" value="ECO:0007669"/>
    <property type="project" value="TreeGrafter"/>
</dbReference>
<feature type="binding site" evidence="10">
    <location>
        <begin position="43"/>
        <end position="46"/>
    </location>
    <ligand>
        <name>L-cysteinyl-5'-AMP</name>
        <dbReference type="ChEBI" id="CHEBI:144924"/>
    </ligand>
</feature>
<feature type="binding site" evidence="10">
    <location>
        <position position="292"/>
    </location>
    <ligand>
        <name>L-cysteinyl-5'-AMP</name>
        <dbReference type="ChEBI" id="CHEBI:144924"/>
    </ligand>
</feature>
<comment type="cofactor">
    <cofactor evidence="10">
        <name>Zn(2+)</name>
        <dbReference type="ChEBI" id="CHEBI:29105"/>
    </cofactor>
    <text evidence="10">Binds 1 zinc ion per subunit.</text>
</comment>
<evidence type="ECO:0000256" key="6">
    <source>
        <dbReference type="ARBA" id="ARBA00022741"/>
    </source>
</evidence>
<feature type="short sequence motif" description="'KMSKS' region" evidence="10">
    <location>
        <begin position="298"/>
        <end position="302"/>
    </location>
</feature>
<comment type="catalytic activity">
    <reaction evidence="9 10">
        <text>1D-myo-inositol 2-amino-2-deoxy-alpha-D-glucopyranoside + L-cysteine + ATP = 1D-myo-inositol 2-(L-cysteinylamino)-2-deoxy-alpha-D-glucopyranoside + AMP + diphosphate + H(+)</text>
        <dbReference type="Rhea" id="RHEA:26176"/>
        <dbReference type="ChEBI" id="CHEBI:15378"/>
        <dbReference type="ChEBI" id="CHEBI:30616"/>
        <dbReference type="ChEBI" id="CHEBI:33019"/>
        <dbReference type="ChEBI" id="CHEBI:35235"/>
        <dbReference type="ChEBI" id="CHEBI:58886"/>
        <dbReference type="ChEBI" id="CHEBI:58887"/>
        <dbReference type="ChEBI" id="CHEBI:456215"/>
        <dbReference type="EC" id="6.3.1.13"/>
    </reaction>
</comment>
<evidence type="ECO:0000259" key="11">
    <source>
        <dbReference type="Pfam" id="PF01406"/>
    </source>
</evidence>
<dbReference type="HAMAP" id="MF_01697">
    <property type="entry name" value="MshC"/>
    <property type="match status" value="1"/>
</dbReference>
<dbReference type="Gene3D" id="3.40.50.620">
    <property type="entry name" value="HUPs"/>
    <property type="match status" value="1"/>
</dbReference>
<dbReference type="GO" id="GO:0008270">
    <property type="term" value="F:zinc ion binding"/>
    <property type="evidence" value="ECO:0007669"/>
    <property type="project" value="UniProtKB-UniRule"/>
</dbReference>
<dbReference type="RefSeq" id="WP_141880284.1">
    <property type="nucleotide sequence ID" value="NZ_VFOM01000001.1"/>
</dbReference>
<dbReference type="SUPFAM" id="SSF52374">
    <property type="entry name" value="Nucleotidylyl transferase"/>
    <property type="match status" value="1"/>
</dbReference>
<keyword evidence="6 10" id="KW-0547">Nucleotide-binding</keyword>
<dbReference type="OrthoDB" id="9815130at2"/>
<comment type="function">
    <text evidence="1 10">Catalyzes the ATP-dependent condensation of GlcN-Ins and L-cysteine to form L-Cys-GlcN-Ins.</text>
</comment>
<evidence type="ECO:0000256" key="8">
    <source>
        <dbReference type="ARBA" id="ARBA00022840"/>
    </source>
</evidence>
<feature type="short sequence motif" description="'HIGH' region" evidence="10">
    <location>
        <begin position="45"/>
        <end position="55"/>
    </location>
</feature>
<comment type="subunit">
    <text evidence="3 10">Monomer.</text>
</comment>
<dbReference type="EMBL" id="VFOM01000001">
    <property type="protein sequence ID" value="TQL48099.1"/>
    <property type="molecule type" value="Genomic_DNA"/>
</dbReference>
<dbReference type="EC" id="6.3.1.13" evidence="10"/>
<dbReference type="InterPro" id="IPR024909">
    <property type="entry name" value="Cys-tRNA/MSH_ligase"/>
</dbReference>
<dbReference type="AlphaFoldDB" id="A0A542YJ43"/>
<feature type="binding site" evidence="10">
    <location>
        <position position="237"/>
    </location>
    <ligand>
        <name>L-cysteinyl-5'-AMP</name>
        <dbReference type="ChEBI" id="CHEBI:144924"/>
    </ligand>
</feature>
<comment type="similarity">
    <text evidence="2 10">Belongs to the class-I aminoacyl-tRNA synthetase family. MshC subfamily.</text>
</comment>
<dbReference type="PANTHER" id="PTHR10890:SF3">
    <property type="entry name" value="CYSTEINE--TRNA LIGASE, CYTOPLASMIC"/>
    <property type="match status" value="1"/>
</dbReference>
<keyword evidence="7 10" id="KW-0862">Zinc</keyword>
<evidence type="ECO:0000256" key="4">
    <source>
        <dbReference type="ARBA" id="ARBA00022598"/>
    </source>
</evidence>
<feature type="binding site" evidence="10">
    <location>
        <position position="43"/>
    </location>
    <ligand>
        <name>Zn(2+)</name>
        <dbReference type="ChEBI" id="CHEBI:29105"/>
    </ligand>
</feature>
<evidence type="ECO:0000256" key="5">
    <source>
        <dbReference type="ARBA" id="ARBA00022723"/>
    </source>
</evidence>
<keyword evidence="13" id="KW-1185">Reference proteome</keyword>
<evidence type="ECO:0000256" key="10">
    <source>
        <dbReference type="HAMAP-Rule" id="MF_01697"/>
    </source>
</evidence>
<gene>
    <name evidence="10" type="primary">mshC</name>
    <name evidence="12" type="ORF">FB562_1181</name>
</gene>
<dbReference type="GO" id="GO:0004817">
    <property type="term" value="F:cysteine-tRNA ligase activity"/>
    <property type="evidence" value="ECO:0007669"/>
    <property type="project" value="TreeGrafter"/>
</dbReference>
<keyword evidence="5 10" id="KW-0479">Metal-binding</keyword>
<accession>A0A542YJ43</accession>
<dbReference type="GO" id="GO:0010125">
    <property type="term" value="P:mycothiol biosynthetic process"/>
    <property type="evidence" value="ECO:0007669"/>
    <property type="project" value="UniProtKB-UniRule"/>
</dbReference>
<keyword evidence="4 10" id="KW-0436">Ligase</keyword>
<feature type="binding site" evidence="10">
    <location>
        <begin position="81"/>
        <end position="83"/>
    </location>
    <ligand>
        <name>L-cysteinyl-5'-AMP</name>
        <dbReference type="ChEBI" id="CHEBI:144924"/>
    </ligand>
</feature>
<dbReference type="Gene3D" id="1.20.120.640">
    <property type="entry name" value="Anticodon-binding domain of a subclass of class I aminoacyl-tRNA synthetases"/>
    <property type="match status" value="1"/>
</dbReference>
<evidence type="ECO:0000313" key="13">
    <source>
        <dbReference type="Proteomes" id="UP000317998"/>
    </source>
</evidence>
<evidence type="ECO:0000256" key="7">
    <source>
        <dbReference type="ARBA" id="ARBA00022833"/>
    </source>
</evidence>
<proteinExistence type="inferred from homology"/>
<dbReference type="GO" id="GO:0006423">
    <property type="term" value="P:cysteinyl-tRNA aminoacylation"/>
    <property type="evidence" value="ECO:0007669"/>
    <property type="project" value="TreeGrafter"/>
</dbReference>
<organism evidence="12 13">
    <name type="scientific">Homoserinimonas aerilata</name>
    <dbReference type="NCBI Taxonomy" id="1162970"/>
    <lineage>
        <taxon>Bacteria</taxon>
        <taxon>Bacillati</taxon>
        <taxon>Actinomycetota</taxon>
        <taxon>Actinomycetes</taxon>
        <taxon>Micrococcales</taxon>
        <taxon>Microbacteriaceae</taxon>
        <taxon>Homoserinimonas</taxon>
    </lineage>
</organism>
<name>A0A542YJ43_9MICO</name>
<evidence type="ECO:0000313" key="12">
    <source>
        <dbReference type="EMBL" id="TQL48099.1"/>
    </source>
</evidence>
<evidence type="ECO:0000256" key="9">
    <source>
        <dbReference type="ARBA" id="ARBA00048350"/>
    </source>
</evidence>
<protein>
    <recommendedName>
        <fullName evidence="10">L-cysteine:1D-myo-inositol 2-amino-2-deoxy-alpha-D-glucopyranoside ligase</fullName>
        <shortName evidence="10">L-Cys:GlcN-Ins ligase</shortName>
        <ecNumber evidence="10">6.3.1.13</ecNumber>
    </recommendedName>
    <alternativeName>
        <fullName evidence="10">Mycothiol ligase</fullName>
        <shortName evidence="10">MSH ligase</shortName>
    </alternativeName>
</protein>
<feature type="domain" description="tRNA synthetases class I catalytic" evidence="11">
    <location>
        <begin position="33"/>
        <end position="346"/>
    </location>
</feature>
<comment type="caution">
    <text evidence="12">The sequence shown here is derived from an EMBL/GenBank/DDBJ whole genome shotgun (WGS) entry which is preliminary data.</text>
</comment>
<dbReference type="Proteomes" id="UP000317998">
    <property type="component" value="Unassembled WGS sequence"/>
</dbReference>
<feature type="binding site" evidence="10">
    <location>
        <position position="266"/>
    </location>
    <ligand>
        <name>Zn(2+)</name>
        <dbReference type="ChEBI" id="CHEBI:29105"/>
    </ligand>
</feature>
<dbReference type="GO" id="GO:0005524">
    <property type="term" value="F:ATP binding"/>
    <property type="evidence" value="ECO:0007669"/>
    <property type="project" value="UniProtKB-KW"/>
</dbReference>
<evidence type="ECO:0000256" key="1">
    <source>
        <dbReference type="ARBA" id="ARBA00003679"/>
    </source>
</evidence>
<dbReference type="InterPro" id="IPR032678">
    <property type="entry name" value="tRNA-synt_1_cat_dom"/>
</dbReference>
<dbReference type="PANTHER" id="PTHR10890">
    <property type="entry name" value="CYSTEINYL-TRNA SYNTHETASE"/>
    <property type="match status" value="1"/>
</dbReference>
<keyword evidence="8 10" id="KW-0067">ATP-binding</keyword>
<feature type="binding site" evidence="10">
    <location>
        <position position="241"/>
    </location>
    <ligand>
        <name>Zn(2+)</name>
        <dbReference type="ChEBI" id="CHEBI:29105"/>
    </ligand>
</feature>
<dbReference type="PRINTS" id="PR00983">
    <property type="entry name" value="TRNASYNTHCYS"/>
</dbReference>
<evidence type="ECO:0000256" key="2">
    <source>
        <dbReference type="ARBA" id="ARBA00007723"/>
    </source>
</evidence>
<feature type="short sequence motif" description="'ERGGDP' region" evidence="10">
    <location>
        <begin position="197"/>
        <end position="202"/>
    </location>
</feature>
<sequence length="416" mass="44941">MKSWSHPPVPSLPGNGPTPRVFDTATGTVQEACSKTHASLYVCGITPYDATHIGHAATYLAFDTLVRLWLDAGKDVRYVQNVTDVDDPLLERAAATGVDWRELAESQVQLFRSDMELLQVIPPQYYVGVTEVIDEVAEAVAILLERGTAYRIETPDALVTGNEDIYFDIAAASRLTPWQLGDESNLDRATMLALSAERGGDPERPGKRDPLDPLLWRAERAGEPAWETPLGRGRPGWHIECTVIALDHHDASITVNGGGSDLVFPHHEFSAAHATALTGAPLAEIYAHTGMVSYEGEKMSKSLGNLVFVSRLVADGVDPRAIRIALLAEHYRSDWEWTSGHLDAAQQRLAAWSGWAAGAAQAPSDPLLAELRDALVDDIDSPRAVQLVDARVASGVPATQLAVDAIESLLGVRLAA</sequence>